<dbReference type="OMA" id="WANVINQ"/>
<name>H2XXN7_CIOIN</name>
<evidence type="ECO:0000313" key="4">
    <source>
        <dbReference type="Ensembl" id="ENSCINP00000034421.1"/>
    </source>
</evidence>
<dbReference type="InterPro" id="IPR036116">
    <property type="entry name" value="FN3_sf"/>
</dbReference>
<dbReference type="GeneTree" id="ENSGT00940000170281"/>
<dbReference type="HOGENOM" id="CLU_383524_0_0_1"/>
<reference evidence="4" key="2">
    <citation type="journal article" date="2008" name="Genome Biol.">
        <title>Improved genome assembly and evidence-based global gene model set for the chordate Ciona intestinalis: new insight into intron and operon populations.</title>
        <authorList>
            <person name="Satou Y."/>
            <person name="Mineta K."/>
            <person name="Ogasawara M."/>
            <person name="Sasakura Y."/>
            <person name="Shoguchi E."/>
            <person name="Ueno K."/>
            <person name="Yamada L."/>
            <person name="Matsumoto J."/>
            <person name="Wasserscheid J."/>
            <person name="Dewar K."/>
            <person name="Wiley G.B."/>
            <person name="Macmil S.L."/>
            <person name="Roe B.A."/>
            <person name="Zeller R.W."/>
            <person name="Hastings K.E."/>
            <person name="Lemaire P."/>
            <person name="Lindquist E."/>
            <person name="Endo T."/>
            <person name="Hotta K."/>
            <person name="Inaba K."/>
        </authorList>
    </citation>
    <scope>NUCLEOTIDE SEQUENCE [LARGE SCALE GENOMIC DNA]</scope>
    <source>
        <strain evidence="4">wild type</strain>
    </source>
</reference>
<dbReference type="InterPro" id="IPR050713">
    <property type="entry name" value="RTP_Phos/Ushers"/>
</dbReference>
<protein>
    <recommendedName>
        <fullName evidence="3">Fibronectin type-III domain-containing protein</fullName>
    </recommendedName>
</protein>
<reference evidence="4" key="4">
    <citation type="submission" date="2025-09" db="UniProtKB">
        <authorList>
            <consortium name="Ensembl"/>
        </authorList>
    </citation>
    <scope>IDENTIFICATION</scope>
</reference>
<accession>H2XXN7</accession>
<feature type="domain" description="Fibronectin type-III" evidence="3">
    <location>
        <begin position="388"/>
        <end position="484"/>
    </location>
</feature>
<dbReference type="InterPro" id="IPR003961">
    <property type="entry name" value="FN3_dom"/>
</dbReference>
<feature type="region of interest" description="Disordered" evidence="1">
    <location>
        <begin position="683"/>
        <end position="721"/>
    </location>
</feature>
<dbReference type="InParanoid" id="H2XXN7"/>
<dbReference type="SUPFAM" id="SSF49265">
    <property type="entry name" value="Fibronectin type III"/>
    <property type="match status" value="3"/>
</dbReference>
<keyword evidence="2" id="KW-1133">Transmembrane helix</keyword>
<dbReference type="STRING" id="7719.ENSCINP00000034421"/>
<keyword evidence="2" id="KW-0472">Membrane</keyword>
<feature type="domain" description="Fibronectin type-III" evidence="3">
    <location>
        <begin position="189"/>
        <end position="278"/>
    </location>
</feature>
<feature type="compositionally biased region" description="Basic and acidic residues" evidence="1">
    <location>
        <begin position="685"/>
        <end position="697"/>
    </location>
</feature>
<dbReference type="Proteomes" id="UP000008144">
    <property type="component" value="Chromosome 11"/>
</dbReference>
<keyword evidence="2" id="KW-0812">Transmembrane</keyword>
<feature type="domain" description="Fibronectin type-III" evidence="3">
    <location>
        <begin position="90"/>
        <end position="185"/>
    </location>
</feature>
<dbReference type="Pfam" id="PF00041">
    <property type="entry name" value="fn3"/>
    <property type="match status" value="4"/>
</dbReference>
<reference evidence="5" key="1">
    <citation type="journal article" date="2002" name="Science">
        <title>The draft genome of Ciona intestinalis: insights into chordate and vertebrate origins.</title>
        <authorList>
            <person name="Dehal P."/>
            <person name="Satou Y."/>
            <person name="Campbell R.K."/>
            <person name="Chapman J."/>
            <person name="Degnan B."/>
            <person name="De Tomaso A."/>
            <person name="Davidson B."/>
            <person name="Di Gregorio A."/>
            <person name="Gelpke M."/>
            <person name="Goodstein D.M."/>
            <person name="Harafuji N."/>
            <person name="Hastings K.E."/>
            <person name="Ho I."/>
            <person name="Hotta K."/>
            <person name="Huang W."/>
            <person name="Kawashima T."/>
            <person name="Lemaire P."/>
            <person name="Martinez D."/>
            <person name="Meinertzhagen I.A."/>
            <person name="Necula S."/>
            <person name="Nonaka M."/>
            <person name="Putnam N."/>
            <person name="Rash S."/>
            <person name="Saiga H."/>
            <person name="Satake M."/>
            <person name="Terry A."/>
            <person name="Yamada L."/>
            <person name="Wang H.G."/>
            <person name="Awazu S."/>
            <person name="Azumi K."/>
            <person name="Boore J."/>
            <person name="Branno M."/>
            <person name="Chin-Bow S."/>
            <person name="DeSantis R."/>
            <person name="Doyle S."/>
            <person name="Francino P."/>
            <person name="Keys D.N."/>
            <person name="Haga S."/>
            <person name="Hayashi H."/>
            <person name="Hino K."/>
            <person name="Imai K.S."/>
            <person name="Inaba K."/>
            <person name="Kano S."/>
            <person name="Kobayashi K."/>
            <person name="Kobayashi M."/>
            <person name="Lee B.I."/>
            <person name="Makabe K.W."/>
            <person name="Manohar C."/>
            <person name="Matassi G."/>
            <person name="Medina M."/>
            <person name="Mochizuki Y."/>
            <person name="Mount S."/>
            <person name="Morishita T."/>
            <person name="Miura S."/>
            <person name="Nakayama A."/>
            <person name="Nishizaka S."/>
            <person name="Nomoto H."/>
            <person name="Ohta F."/>
            <person name="Oishi K."/>
            <person name="Rigoutsos I."/>
            <person name="Sano M."/>
            <person name="Sasaki A."/>
            <person name="Sasakura Y."/>
            <person name="Shoguchi E."/>
            <person name="Shin-i T."/>
            <person name="Spagnuolo A."/>
            <person name="Stainier D."/>
            <person name="Suzuki M.M."/>
            <person name="Tassy O."/>
            <person name="Takatori N."/>
            <person name="Tokuoka M."/>
            <person name="Yagi K."/>
            <person name="Yoshizaki F."/>
            <person name="Wada S."/>
            <person name="Zhang C."/>
            <person name="Hyatt P.D."/>
            <person name="Larimer F."/>
            <person name="Detter C."/>
            <person name="Doggett N."/>
            <person name="Glavina T."/>
            <person name="Hawkins T."/>
            <person name="Richardson P."/>
            <person name="Lucas S."/>
            <person name="Kohara Y."/>
            <person name="Levine M."/>
            <person name="Satoh N."/>
            <person name="Rokhsar D.S."/>
        </authorList>
    </citation>
    <scope>NUCLEOTIDE SEQUENCE [LARGE SCALE GENOMIC DNA]</scope>
</reference>
<feature type="domain" description="Fibronectin type-III" evidence="3">
    <location>
        <begin position="1"/>
        <end position="89"/>
    </location>
</feature>
<dbReference type="Gene3D" id="2.60.40.10">
    <property type="entry name" value="Immunoglobulins"/>
    <property type="match status" value="5"/>
</dbReference>
<dbReference type="PROSITE" id="PS50853">
    <property type="entry name" value="FN3"/>
    <property type="match status" value="4"/>
</dbReference>
<dbReference type="InterPro" id="IPR013783">
    <property type="entry name" value="Ig-like_fold"/>
</dbReference>
<dbReference type="CDD" id="cd00063">
    <property type="entry name" value="FN3"/>
    <property type="match status" value="5"/>
</dbReference>
<dbReference type="AlphaFoldDB" id="H2XXN7"/>
<dbReference type="PRINTS" id="PR00014">
    <property type="entry name" value="FNTYPEIII"/>
</dbReference>
<keyword evidence="5" id="KW-1185">Reference proteome</keyword>
<evidence type="ECO:0000313" key="5">
    <source>
        <dbReference type="Proteomes" id="UP000008144"/>
    </source>
</evidence>
<dbReference type="PANTHER" id="PTHR46957:SF3">
    <property type="entry name" value="CYTOKINE RECEPTOR"/>
    <property type="match status" value="1"/>
</dbReference>
<dbReference type="SMART" id="SM00060">
    <property type="entry name" value="FN3"/>
    <property type="match status" value="5"/>
</dbReference>
<dbReference type="GO" id="GO:0016020">
    <property type="term" value="C:membrane"/>
    <property type="evidence" value="ECO:0007669"/>
    <property type="project" value="UniProtKB-SubCell"/>
</dbReference>
<feature type="compositionally biased region" description="Polar residues" evidence="1">
    <location>
        <begin position="704"/>
        <end position="721"/>
    </location>
</feature>
<reference evidence="4" key="3">
    <citation type="submission" date="2025-08" db="UniProtKB">
        <authorList>
            <consortium name="Ensembl"/>
        </authorList>
    </citation>
    <scope>IDENTIFICATION</scope>
</reference>
<dbReference type="PANTHER" id="PTHR46957">
    <property type="entry name" value="CYTOKINE RECEPTOR"/>
    <property type="match status" value="1"/>
</dbReference>
<dbReference type="EMBL" id="EAAA01000751">
    <property type="status" value="NOT_ANNOTATED_CDS"/>
    <property type="molecule type" value="Genomic_DNA"/>
</dbReference>
<dbReference type="Ensembl" id="ENSCINT00000036281.1">
    <property type="protein sequence ID" value="ENSCINP00000034421.1"/>
    <property type="gene ID" value="ENSCING00000021329.1"/>
</dbReference>
<proteinExistence type="predicted"/>
<evidence type="ECO:0000259" key="3">
    <source>
        <dbReference type="PROSITE" id="PS50853"/>
    </source>
</evidence>
<feature type="transmembrane region" description="Helical" evidence="2">
    <location>
        <begin position="651"/>
        <end position="673"/>
    </location>
</feature>
<sequence>MVSSLVVSSSRFDQIDVTWGAPTMPNGVITQYQITWSPGNGMMNFSSTTTTHSITPLTSNLDYTVTVYAYTAIGRGVSNSAVQRTLESVPIDPVTSVVIATAATSVNVSFNQPATVTGMLSYEVKYYVTSAGPSTAVEQNFTSTADTITGLMPNTAYTVIVTPQTTAGKGGAATVVTQTFMTDEAAAAAVASVTEGTKTADSITVNWAPPAVNNGVITQYRVTWNSGAGNQVVTSGTSHTITGLSAFTDYTVTVYASTAVGEGPGVNQVIRTNEAVPAQIGAFVAVGRTNTIRVTITPPVPANGVLLRYEATLNQDQAECTRFGDTSCTQNRVQSVTANGNTPGVIVFGNLTSFRSYEITVRASTSAGFGPVSVILTSRTTSIAPQGVPTNVQITSLSDTSAIVTWDSAKPVPGNSTYIVTLTAVSNSSDVRTITIIPSTVSLNNSVVFTNLQAGHGYSGSVVQSTSVGMSDPSTSATLYRAPTLIAGAAPPTAGPTTNALGVSPTVAFQVENPCLRKAQLFSEIGGTINQIQLIVWQIQAPTPTTNANVWANVINQNPIVAYQAGTITCTGTASGRKKRALTANNDGYVVGADSTCTTTTVAVCNGPLPSGRQFNVSYIGVNGGGQTSGMTAPGGPFSTSTPTGLEAGEIAAIVISCIVVLLLIISLIYYCVKRRRASGMHTVSGRDNRSFDDTQKQRYQVEASETPSTTYSTTQKKGEI</sequence>
<organism evidence="4 5">
    <name type="scientific">Ciona intestinalis</name>
    <name type="common">Transparent sea squirt</name>
    <name type="synonym">Ascidia intestinalis</name>
    <dbReference type="NCBI Taxonomy" id="7719"/>
    <lineage>
        <taxon>Eukaryota</taxon>
        <taxon>Metazoa</taxon>
        <taxon>Chordata</taxon>
        <taxon>Tunicata</taxon>
        <taxon>Ascidiacea</taxon>
        <taxon>Phlebobranchia</taxon>
        <taxon>Cionidae</taxon>
        <taxon>Ciona</taxon>
    </lineage>
</organism>
<evidence type="ECO:0000256" key="2">
    <source>
        <dbReference type="SAM" id="Phobius"/>
    </source>
</evidence>
<evidence type="ECO:0000256" key="1">
    <source>
        <dbReference type="SAM" id="MobiDB-lite"/>
    </source>
</evidence>